<sequence length="402" mass="43667">MHVDAARLSALDTYFGRLVADNKIPGWAAIVARHGEVLYTSQGGLANAAEGRPMRTDSIFKSFSLSKPITSVAFMMLVEEGLVGLNDPVAQYIPSFARSRVYRDGWVVDPITQGLVEPVRIWHLLTHTSGLGYGFHHTHPVDHLYIEAGYGWGSPEGVGLAEAVDHWAELPLRFQPGTGWNYGLSTDVLGRVIEVVSGRTLAEFLRERLFEPLGLRDTGFHVPASEKDRYAAMYTPGANGIEPVGPMSAYDTEDPILLSGGGGLYTTADDYTKFLGMLANDGRVGSGSDYLISPMTVESMRTNHLPGDVALGDFHSLWGVPAIGDAMPAAGFGLGFLTMLSPGQSHVLTRPGEYAWLSAGSANFLVDPSTGVSAIVVPQIFPSRVLPMFSRLRQFVYQSYRW</sequence>
<keyword evidence="3" id="KW-1185">Reference proteome</keyword>
<dbReference type="EMBL" id="JAMRXG010000036">
    <property type="protein sequence ID" value="MCM6779057.1"/>
    <property type="molecule type" value="Genomic_DNA"/>
</dbReference>
<comment type="caution">
    <text evidence="2">The sequence shown here is derived from an EMBL/GenBank/DDBJ whole genome shotgun (WGS) entry which is preliminary data.</text>
</comment>
<evidence type="ECO:0000259" key="1">
    <source>
        <dbReference type="Pfam" id="PF00144"/>
    </source>
</evidence>
<dbReference type="PANTHER" id="PTHR43283">
    <property type="entry name" value="BETA-LACTAMASE-RELATED"/>
    <property type="match status" value="1"/>
</dbReference>
<protein>
    <submittedName>
        <fullName evidence="2">Beta-lactamase family protein</fullName>
    </submittedName>
</protein>
<dbReference type="InterPro" id="IPR001466">
    <property type="entry name" value="Beta-lactam-related"/>
</dbReference>
<dbReference type="Gene3D" id="3.40.710.10">
    <property type="entry name" value="DD-peptidase/beta-lactamase superfamily"/>
    <property type="match status" value="1"/>
</dbReference>
<feature type="domain" description="Beta-lactamase-related" evidence="1">
    <location>
        <begin position="12"/>
        <end position="382"/>
    </location>
</feature>
<dbReference type="InterPro" id="IPR050789">
    <property type="entry name" value="Diverse_Enzym_Activities"/>
</dbReference>
<organism evidence="2 3">
    <name type="scientific">Nocardia pulmonis</name>
    <dbReference type="NCBI Taxonomy" id="2951408"/>
    <lineage>
        <taxon>Bacteria</taxon>
        <taxon>Bacillati</taxon>
        <taxon>Actinomycetota</taxon>
        <taxon>Actinomycetes</taxon>
        <taxon>Mycobacteriales</taxon>
        <taxon>Nocardiaceae</taxon>
        <taxon>Nocardia</taxon>
    </lineage>
</organism>
<dbReference type="Pfam" id="PF00144">
    <property type="entry name" value="Beta-lactamase"/>
    <property type="match status" value="1"/>
</dbReference>
<dbReference type="SUPFAM" id="SSF56601">
    <property type="entry name" value="beta-lactamase/transpeptidase-like"/>
    <property type="match status" value="1"/>
</dbReference>
<evidence type="ECO:0000313" key="3">
    <source>
        <dbReference type="Proteomes" id="UP001139157"/>
    </source>
</evidence>
<dbReference type="InterPro" id="IPR012338">
    <property type="entry name" value="Beta-lactam/transpept-like"/>
</dbReference>
<name>A0A9X2EDW8_9NOCA</name>
<proteinExistence type="predicted"/>
<evidence type="ECO:0000313" key="2">
    <source>
        <dbReference type="EMBL" id="MCM6779057.1"/>
    </source>
</evidence>
<dbReference type="PANTHER" id="PTHR43283:SF3">
    <property type="entry name" value="BETA-LACTAMASE FAMILY PROTEIN (AFU_ORTHOLOGUE AFUA_5G07500)"/>
    <property type="match status" value="1"/>
</dbReference>
<accession>A0A9X2EDW8</accession>
<dbReference type="AlphaFoldDB" id="A0A9X2EDW8"/>
<reference evidence="2" key="1">
    <citation type="submission" date="2022-06" db="EMBL/GenBank/DDBJ databases">
        <title>Novel species in genus nocardia.</title>
        <authorList>
            <person name="Li F."/>
        </authorList>
    </citation>
    <scope>NUCLEOTIDE SEQUENCE</scope>
    <source>
        <strain evidence="2">CDC141</strain>
    </source>
</reference>
<dbReference type="Proteomes" id="UP001139157">
    <property type="component" value="Unassembled WGS sequence"/>
</dbReference>
<gene>
    <name evidence="2" type="ORF">NDR86_36830</name>
</gene>
<dbReference type="RefSeq" id="WP_251918903.1">
    <property type="nucleotide sequence ID" value="NZ_JAMRXG010000036.1"/>
</dbReference>